<dbReference type="SUPFAM" id="SSF57603">
    <property type="entry name" value="FnI-like domain"/>
    <property type="match status" value="2"/>
</dbReference>
<dbReference type="Pfam" id="PF00093">
    <property type="entry name" value="VWC"/>
    <property type="match status" value="1"/>
</dbReference>
<dbReference type="PROSITE" id="PS01208">
    <property type="entry name" value="VWFC_1"/>
    <property type="match status" value="1"/>
</dbReference>
<sequence>VNTEIYQTVCNTVNCVDGSITTSIDDRVVNTTVDYTCESYAAYIRECQQETECFEWRTAEFCPGQCPAGMEFLTCGPDVIRTCDNYITYNSLKISYNSEGCFCPEGLILKDGACVTCDECKACIDEDDVGRRIGEIWTDCSNPCIQHTCVAIGHISSSLISQCPAPIRCPAHCEKKLVSEDTCCEYYECYCEETECDEAPVCDCGEALVVSGEDVNGCPEYNCECDDNLCPTVTEPICGLGERSETKINGCCESKTCVCDPSTCPAITVTCGPQEKLIALNKNACCPEYTCVCDIFACSSTVPCCDDHETLKVVPDGNCCTKYICECDESRCPPAPVCNEGFELQTTKSGCCPTHKCVCDTSKCQLAARTQACVHSYEKLRLVSSVIVSACCPPVNTYECVCDINRCARPDIVCKSYETVITVPATEGECCPTYECACDYSQCPMAKNMAICEAGKSLRNIEINACCSTVQCVCDECVAPEECPKGTIAHESYNGCGCIERTCTAEPVCCVNEKIYECGETWTEDICTTCTCMEVSKGTYSAVCHETQCSTCSEGYILVPVEGECCGECVQDSCKYNDKTYAVGQTWSPSNDQCSTCCCVRDVLTGSVYTECSTVQCPEFDDSCPPEFIKTSEDGCCVTCERETSGCGVKVDYTDYVEADGCISKEVVQMTLCSGEMYIYFDLV</sequence>
<protein>
    <recommendedName>
        <fullName evidence="1">VWFC domain-containing protein</fullName>
    </recommendedName>
</protein>
<organism evidence="2">
    <name type="scientific">Oikopleura dioica</name>
    <name type="common">Tunicate</name>
    <dbReference type="NCBI Taxonomy" id="34765"/>
    <lineage>
        <taxon>Eukaryota</taxon>
        <taxon>Metazoa</taxon>
        <taxon>Chordata</taxon>
        <taxon>Tunicata</taxon>
        <taxon>Appendicularia</taxon>
        <taxon>Copelata</taxon>
        <taxon>Oikopleuridae</taxon>
        <taxon>Oikopleura</taxon>
    </lineage>
</organism>
<evidence type="ECO:0000313" key="2">
    <source>
        <dbReference type="EMBL" id="CBY10525.1"/>
    </source>
</evidence>
<dbReference type="AlphaFoldDB" id="E4XJ82"/>
<dbReference type="EMBL" id="FN653059">
    <property type="protein sequence ID" value="CBY10525.1"/>
    <property type="molecule type" value="Genomic_DNA"/>
</dbReference>
<reference evidence="2" key="1">
    <citation type="journal article" date="2010" name="Science">
        <title>Plasticity of animal genome architecture unmasked by rapid evolution of a pelagic tunicate.</title>
        <authorList>
            <person name="Denoeud F."/>
            <person name="Henriet S."/>
            <person name="Mungpakdee S."/>
            <person name="Aury J.M."/>
            <person name="Da Silva C."/>
            <person name="Brinkmann H."/>
            <person name="Mikhaleva J."/>
            <person name="Olsen L.C."/>
            <person name="Jubin C."/>
            <person name="Canestro C."/>
            <person name="Bouquet J.M."/>
            <person name="Danks G."/>
            <person name="Poulain J."/>
            <person name="Campsteijn C."/>
            <person name="Adamski M."/>
            <person name="Cross I."/>
            <person name="Yadetie F."/>
            <person name="Muffato M."/>
            <person name="Louis A."/>
            <person name="Butcher S."/>
            <person name="Tsagkogeorga G."/>
            <person name="Konrad A."/>
            <person name="Singh S."/>
            <person name="Jensen M.F."/>
            <person name="Cong E.H."/>
            <person name="Eikeseth-Otteraa H."/>
            <person name="Noel B."/>
            <person name="Anthouard V."/>
            <person name="Porcel B.M."/>
            <person name="Kachouri-Lafond R."/>
            <person name="Nishino A."/>
            <person name="Ugolini M."/>
            <person name="Chourrout P."/>
            <person name="Nishida H."/>
            <person name="Aasland R."/>
            <person name="Huzurbazar S."/>
            <person name="Westhof E."/>
            <person name="Delsuc F."/>
            <person name="Lehrach H."/>
            <person name="Reinhardt R."/>
            <person name="Weissenbach J."/>
            <person name="Roy S.W."/>
            <person name="Artiguenave F."/>
            <person name="Postlethwait J.H."/>
            <person name="Manak J.R."/>
            <person name="Thompson E.M."/>
            <person name="Jaillon O."/>
            <person name="Du Pasquier L."/>
            <person name="Boudinot P."/>
            <person name="Liberles D.A."/>
            <person name="Volff J.N."/>
            <person name="Philippe H."/>
            <person name="Lenhard B."/>
            <person name="Roest Crollius H."/>
            <person name="Wincker P."/>
            <person name="Chourrout D."/>
        </authorList>
    </citation>
    <scope>NUCLEOTIDE SEQUENCE [LARGE SCALE GENOMIC DNA]</scope>
</reference>
<dbReference type="InParanoid" id="E4XJ82"/>
<name>E4XJ82_OIKDI</name>
<dbReference type="InterPro" id="IPR036084">
    <property type="entry name" value="Ser_inhib-like_sf"/>
</dbReference>
<accession>E4XJ82</accession>
<dbReference type="Proteomes" id="UP000001307">
    <property type="component" value="Unassembled WGS sequence"/>
</dbReference>
<dbReference type="SUPFAM" id="SSF57567">
    <property type="entry name" value="Serine protease inhibitors"/>
    <property type="match status" value="1"/>
</dbReference>
<keyword evidence="3" id="KW-1185">Reference proteome</keyword>
<gene>
    <name evidence="2" type="ORF">GSOID_T00012670001</name>
</gene>
<dbReference type="OrthoDB" id="10071893at2759"/>
<dbReference type="InterPro" id="IPR001007">
    <property type="entry name" value="VWF_dom"/>
</dbReference>
<dbReference type="SMART" id="SM00214">
    <property type="entry name" value="VWC"/>
    <property type="match status" value="2"/>
</dbReference>
<proteinExistence type="predicted"/>
<evidence type="ECO:0000313" key="3">
    <source>
        <dbReference type="Proteomes" id="UP000001307"/>
    </source>
</evidence>
<feature type="non-terminal residue" evidence="2">
    <location>
        <position position="1"/>
    </location>
</feature>
<feature type="domain" description="VWFC" evidence="1">
    <location>
        <begin position="572"/>
        <end position="641"/>
    </location>
</feature>
<evidence type="ECO:0000259" key="1">
    <source>
        <dbReference type="PROSITE" id="PS50184"/>
    </source>
</evidence>
<dbReference type="PROSITE" id="PS50184">
    <property type="entry name" value="VWFC_2"/>
    <property type="match status" value="2"/>
</dbReference>
<feature type="domain" description="VWFC" evidence="1">
    <location>
        <begin position="507"/>
        <end position="570"/>
    </location>
</feature>